<dbReference type="Proteomes" id="UP000308197">
    <property type="component" value="Unassembled WGS sequence"/>
</dbReference>
<sequence length="278" mass="28761">MMHMLHFVSAAVLIGHSAATPFNSGWHSSAWGTSSQSGTLPHSSLTPNSTTTASEGIDPFFPIPTGLVNFTDPATPGVTTFLTAIPVTDIVEVSTDIPLSTPLSVSGSEVTALPVTFSTTFTALVPFLTVVTVDAGSTTTPPLSPSSTTSSDSTFSTVESSSSDSSVSISTTTTSVSESTTVDSTVTSTTTTASATMCPELLAIAITSEDPKPRAERRPEPPPCMSSSHVRNPFESPGYGIVGGGGRDWRMVQAGVLYMSGPTPPDILRVNADIEDVR</sequence>
<feature type="region of interest" description="Disordered" evidence="1">
    <location>
        <begin position="137"/>
        <end position="191"/>
    </location>
</feature>
<name>A0A5C3NTB8_9APHY</name>
<dbReference type="InParanoid" id="A0A5C3NTB8"/>
<evidence type="ECO:0000313" key="3">
    <source>
        <dbReference type="EMBL" id="TFK80604.1"/>
    </source>
</evidence>
<feature type="chain" id="PRO_5023025012" evidence="2">
    <location>
        <begin position="20"/>
        <end position="278"/>
    </location>
</feature>
<gene>
    <name evidence="3" type="ORF">K466DRAFT_656500</name>
</gene>
<evidence type="ECO:0000256" key="2">
    <source>
        <dbReference type="SAM" id="SignalP"/>
    </source>
</evidence>
<feature type="region of interest" description="Disordered" evidence="1">
    <location>
        <begin position="206"/>
        <end position="232"/>
    </location>
</feature>
<proteinExistence type="predicted"/>
<evidence type="ECO:0000256" key="1">
    <source>
        <dbReference type="SAM" id="MobiDB-lite"/>
    </source>
</evidence>
<feature type="compositionally biased region" description="Basic and acidic residues" evidence="1">
    <location>
        <begin position="209"/>
        <end position="220"/>
    </location>
</feature>
<dbReference type="AlphaFoldDB" id="A0A5C3NTB8"/>
<keyword evidence="2" id="KW-0732">Signal</keyword>
<feature type="signal peptide" evidence="2">
    <location>
        <begin position="1"/>
        <end position="19"/>
    </location>
</feature>
<organism evidence="3 4">
    <name type="scientific">Polyporus arcularius HHB13444</name>
    <dbReference type="NCBI Taxonomy" id="1314778"/>
    <lineage>
        <taxon>Eukaryota</taxon>
        <taxon>Fungi</taxon>
        <taxon>Dikarya</taxon>
        <taxon>Basidiomycota</taxon>
        <taxon>Agaricomycotina</taxon>
        <taxon>Agaricomycetes</taxon>
        <taxon>Polyporales</taxon>
        <taxon>Polyporaceae</taxon>
        <taxon>Polyporus</taxon>
    </lineage>
</organism>
<evidence type="ECO:0000313" key="4">
    <source>
        <dbReference type="Proteomes" id="UP000308197"/>
    </source>
</evidence>
<accession>A0A5C3NTB8</accession>
<reference evidence="3 4" key="1">
    <citation type="journal article" date="2019" name="Nat. Ecol. Evol.">
        <title>Megaphylogeny resolves global patterns of mushroom evolution.</title>
        <authorList>
            <person name="Varga T."/>
            <person name="Krizsan K."/>
            <person name="Foldi C."/>
            <person name="Dima B."/>
            <person name="Sanchez-Garcia M."/>
            <person name="Sanchez-Ramirez S."/>
            <person name="Szollosi G.J."/>
            <person name="Szarkandi J.G."/>
            <person name="Papp V."/>
            <person name="Albert L."/>
            <person name="Andreopoulos W."/>
            <person name="Angelini C."/>
            <person name="Antonin V."/>
            <person name="Barry K.W."/>
            <person name="Bougher N.L."/>
            <person name="Buchanan P."/>
            <person name="Buyck B."/>
            <person name="Bense V."/>
            <person name="Catcheside P."/>
            <person name="Chovatia M."/>
            <person name="Cooper J."/>
            <person name="Damon W."/>
            <person name="Desjardin D."/>
            <person name="Finy P."/>
            <person name="Geml J."/>
            <person name="Haridas S."/>
            <person name="Hughes K."/>
            <person name="Justo A."/>
            <person name="Karasinski D."/>
            <person name="Kautmanova I."/>
            <person name="Kiss B."/>
            <person name="Kocsube S."/>
            <person name="Kotiranta H."/>
            <person name="LaButti K.M."/>
            <person name="Lechner B.E."/>
            <person name="Liimatainen K."/>
            <person name="Lipzen A."/>
            <person name="Lukacs Z."/>
            <person name="Mihaltcheva S."/>
            <person name="Morgado L.N."/>
            <person name="Niskanen T."/>
            <person name="Noordeloos M.E."/>
            <person name="Ohm R.A."/>
            <person name="Ortiz-Santana B."/>
            <person name="Ovrebo C."/>
            <person name="Racz N."/>
            <person name="Riley R."/>
            <person name="Savchenko A."/>
            <person name="Shiryaev A."/>
            <person name="Soop K."/>
            <person name="Spirin V."/>
            <person name="Szebenyi C."/>
            <person name="Tomsovsky M."/>
            <person name="Tulloss R.E."/>
            <person name="Uehling J."/>
            <person name="Grigoriev I.V."/>
            <person name="Vagvolgyi C."/>
            <person name="Papp T."/>
            <person name="Martin F.M."/>
            <person name="Miettinen O."/>
            <person name="Hibbett D.S."/>
            <person name="Nagy L.G."/>
        </authorList>
    </citation>
    <scope>NUCLEOTIDE SEQUENCE [LARGE SCALE GENOMIC DNA]</scope>
    <source>
        <strain evidence="3 4">HHB13444</strain>
    </source>
</reference>
<keyword evidence="4" id="KW-1185">Reference proteome</keyword>
<protein>
    <submittedName>
        <fullName evidence="3">Uncharacterized protein</fullName>
    </submittedName>
</protein>
<dbReference type="EMBL" id="ML211740">
    <property type="protein sequence ID" value="TFK80604.1"/>
    <property type="molecule type" value="Genomic_DNA"/>
</dbReference>